<feature type="region of interest" description="Disordered" evidence="1">
    <location>
        <begin position="538"/>
        <end position="664"/>
    </location>
</feature>
<dbReference type="STRING" id="708187.A0A1Q8RPC8"/>
<keyword evidence="3" id="KW-1185">Reference proteome</keyword>
<evidence type="ECO:0000256" key="1">
    <source>
        <dbReference type="SAM" id="MobiDB-lite"/>
    </source>
</evidence>
<reference evidence="2 3" key="1">
    <citation type="submission" date="2016-11" db="EMBL/GenBank/DDBJ databases">
        <title>Draft Genome Assembly of Colletotrichum chlorophyti a pathogen of herbaceous plants.</title>
        <authorList>
            <person name="Gan P."/>
            <person name="Narusaka M."/>
            <person name="Tsushima A."/>
            <person name="Narusaka Y."/>
            <person name="Takano Y."/>
            <person name="Shirasu K."/>
        </authorList>
    </citation>
    <scope>NUCLEOTIDE SEQUENCE [LARGE SCALE GENOMIC DNA]</scope>
    <source>
        <strain evidence="2 3">NTL11</strain>
    </source>
</reference>
<feature type="compositionally biased region" description="Low complexity" evidence="1">
    <location>
        <begin position="801"/>
        <end position="818"/>
    </location>
</feature>
<dbReference type="EMBL" id="MPGH01000135">
    <property type="protein sequence ID" value="OLN86043.1"/>
    <property type="molecule type" value="Genomic_DNA"/>
</dbReference>
<feature type="compositionally biased region" description="Basic and acidic residues" evidence="1">
    <location>
        <begin position="385"/>
        <end position="399"/>
    </location>
</feature>
<sequence length="928" mass="100388">MVSVMVLARATSTIPEYPADATPPPQLPQTSRISPSDTLTQGYQASAWAPPRPHTPKLAAGPPDTDSEPVSPVSDTHSLTDKVRGRDQNGEDLSGRDDLQVPRPISKTQPSWDPFTGTPLVEEEGFEIGQSRDVSPHALRAPKVFQDIQANAAAGARSNGIDDQSDDWVVVSPQSPPSRRMQIEVVSPQSPQQPRASQPIESSRELFYDEDNANPSINQAVPLNTQYDQHQAIHQLPSQQQTESPQRHSSFIGLPPIRRSSTFGVNLTRRAKKRFSLEEDDNHVDNALVSSPLSTTADHHGYDGAAAHLQQGESSSAAHSVQPPCIDTASSSRKDSGMSHGVLSATSTQAATLATDSTAPSWIVGDEKRPLDAGSSFRPAGRVPDAIDTRATMKHDERNNGPPYGSGMRPQQGMIMSPTFGNPIHHLPPQGPWKLEESHLSEPLAASRHRGSGGSISPQQQSFFGYDKETGVPTPRPETQLPPRQKFSEVPPSSAQRYPGLFSPPQGYPNPGSPTGPRNSHDLGQQLYNRDAASLYRTQTGDSEVSGYEPSADGDRGRRRSSGFFKEIGGRFSRDSSRTRPVSKLEEGPGIAVDSDVRSDEVSEFSVATGDVQDRQRRRSSFFVNLRGTKPSDPVPDPQTRASERVLPSPKASSNLDVSPEIQQPAVFGDVRRSFLGPAANESSPGLPSLSRSSTSTAGNDSAGGPFGPKKRFSGFAGKILGRNSSQQDLSLPPKPSTAHSMTSSLQNRPAGALGNQPGVPSPLASHGRERSNTTGSGSYHAQQANNQLRVVEEEERGRRSSASGFFSGLFSKKSSSKTAEKQLSARAGHLNSGHASPHYRPKTLSMTVHKDKGQQETCHINLANSTNPHSYLKLRSRAQGPAWHFSFKIKLLHHLPFTKSHQTVPTYLTLSPYNGLRRPQMCSRIVL</sequence>
<evidence type="ECO:0000313" key="3">
    <source>
        <dbReference type="Proteomes" id="UP000186583"/>
    </source>
</evidence>
<feature type="compositionally biased region" description="Low complexity" evidence="1">
    <location>
        <begin position="683"/>
        <end position="697"/>
    </location>
</feature>
<feature type="region of interest" description="Disordered" evidence="1">
    <location>
        <begin position="10"/>
        <end position="117"/>
    </location>
</feature>
<feature type="region of interest" description="Disordered" evidence="1">
    <location>
        <begin position="235"/>
        <end position="257"/>
    </location>
</feature>
<dbReference type="AlphaFoldDB" id="A0A1Q8RPC8"/>
<name>A0A1Q8RPC8_9PEZI</name>
<feature type="region of interest" description="Disordered" evidence="1">
    <location>
        <begin position="677"/>
        <end position="842"/>
    </location>
</feature>
<gene>
    <name evidence="2" type="ORF">CCHL11_05202</name>
</gene>
<feature type="compositionally biased region" description="Polar residues" evidence="1">
    <location>
        <begin position="28"/>
        <end position="44"/>
    </location>
</feature>
<feature type="compositionally biased region" description="Polar residues" evidence="1">
    <location>
        <begin position="773"/>
        <end position="789"/>
    </location>
</feature>
<feature type="compositionally biased region" description="Basic and acidic residues" evidence="1">
    <location>
        <begin position="568"/>
        <end position="587"/>
    </location>
</feature>
<feature type="compositionally biased region" description="Low complexity" evidence="1">
    <location>
        <begin position="187"/>
        <end position="199"/>
    </location>
</feature>
<accession>A0A1Q8RPC8</accession>
<feature type="compositionally biased region" description="Low complexity" evidence="1">
    <location>
        <begin position="455"/>
        <end position="465"/>
    </location>
</feature>
<evidence type="ECO:0000313" key="2">
    <source>
        <dbReference type="EMBL" id="OLN86043.1"/>
    </source>
</evidence>
<feature type="region of interest" description="Disordered" evidence="1">
    <location>
        <begin position="155"/>
        <end position="201"/>
    </location>
</feature>
<organism evidence="2 3">
    <name type="scientific">Colletotrichum chlorophyti</name>
    <dbReference type="NCBI Taxonomy" id="708187"/>
    <lineage>
        <taxon>Eukaryota</taxon>
        <taxon>Fungi</taxon>
        <taxon>Dikarya</taxon>
        <taxon>Ascomycota</taxon>
        <taxon>Pezizomycotina</taxon>
        <taxon>Sordariomycetes</taxon>
        <taxon>Hypocreomycetidae</taxon>
        <taxon>Glomerellales</taxon>
        <taxon>Glomerellaceae</taxon>
        <taxon>Colletotrichum</taxon>
    </lineage>
</organism>
<feature type="region of interest" description="Disordered" evidence="1">
    <location>
        <begin position="364"/>
        <end position="524"/>
    </location>
</feature>
<feature type="compositionally biased region" description="Polar residues" evidence="1">
    <location>
        <begin position="738"/>
        <end position="748"/>
    </location>
</feature>
<dbReference type="OrthoDB" id="5151921at2759"/>
<feature type="region of interest" description="Disordered" evidence="1">
    <location>
        <begin position="309"/>
        <end position="342"/>
    </location>
</feature>
<feature type="compositionally biased region" description="Basic and acidic residues" evidence="1">
    <location>
        <begin position="78"/>
        <end position="100"/>
    </location>
</feature>
<protein>
    <submittedName>
        <fullName evidence="2">Uncharacterized protein</fullName>
    </submittedName>
</protein>
<feature type="compositionally biased region" description="Polar residues" evidence="1">
    <location>
        <begin position="236"/>
        <end position="249"/>
    </location>
</feature>
<comment type="caution">
    <text evidence="2">The sequence shown here is derived from an EMBL/GenBank/DDBJ whole genome shotgun (WGS) entry which is preliminary data.</text>
</comment>
<proteinExistence type="predicted"/>
<dbReference type="Proteomes" id="UP000186583">
    <property type="component" value="Unassembled WGS sequence"/>
</dbReference>